<proteinExistence type="predicted"/>
<dbReference type="EMBL" id="JAMPLM010000062">
    <property type="protein sequence ID" value="MEP1062334.1"/>
    <property type="molecule type" value="Genomic_DNA"/>
</dbReference>
<name>A0ABV0KSX6_9CYAN</name>
<reference evidence="1 2" key="1">
    <citation type="submission" date="2022-04" db="EMBL/GenBank/DDBJ databases">
        <title>Positive selection, recombination, and allopatry shape intraspecific diversity of widespread and dominant cyanobacteria.</title>
        <authorList>
            <person name="Wei J."/>
            <person name="Shu W."/>
            <person name="Hu C."/>
        </authorList>
    </citation>
    <scope>NUCLEOTIDE SEQUENCE [LARGE SCALE GENOMIC DNA]</scope>
    <source>
        <strain evidence="1 2">AS-A4</strain>
    </source>
</reference>
<organism evidence="1 2">
    <name type="scientific">Stenomitos frigidus AS-A4</name>
    <dbReference type="NCBI Taxonomy" id="2933935"/>
    <lineage>
        <taxon>Bacteria</taxon>
        <taxon>Bacillati</taxon>
        <taxon>Cyanobacteriota</taxon>
        <taxon>Cyanophyceae</taxon>
        <taxon>Leptolyngbyales</taxon>
        <taxon>Leptolyngbyaceae</taxon>
        <taxon>Stenomitos</taxon>
    </lineage>
</organism>
<dbReference type="RefSeq" id="WP_190446153.1">
    <property type="nucleotide sequence ID" value="NZ_JAMPLM010000062.1"/>
</dbReference>
<evidence type="ECO:0000313" key="2">
    <source>
        <dbReference type="Proteomes" id="UP001476950"/>
    </source>
</evidence>
<sequence>MNKRQAAKNLIDAAIRYQVYKLALQIAALPDDQISASAPAIKQLKEIAADLEDPSESTAQSEI</sequence>
<accession>A0ABV0KSX6</accession>
<dbReference type="Proteomes" id="UP001476950">
    <property type="component" value="Unassembled WGS sequence"/>
</dbReference>
<evidence type="ECO:0000313" key="1">
    <source>
        <dbReference type="EMBL" id="MEP1062334.1"/>
    </source>
</evidence>
<comment type="caution">
    <text evidence="1">The sequence shown here is derived from an EMBL/GenBank/DDBJ whole genome shotgun (WGS) entry which is preliminary data.</text>
</comment>
<gene>
    <name evidence="1" type="ORF">NDI38_28580</name>
</gene>
<keyword evidence="2" id="KW-1185">Reference proteome</keyword>
<protein>
    <submittedName>
        <fullName evidence="1">Uncharacterized protein</fullName>
    </submittedName>
</protein>